<evidence type="ECO:0000256" key="4">
    <source>
        <dbReference type="ARBA" id="ARBA00022475"/>
    </source>
</evidence>
<evidence type="ECO:0000256" key="7">
    <source>
        <dbReference type="ARBA" id="ARBA00022847"/>
    </source>
</evidence>
<dbReference type="Proteomes" id="UP001221411">
    <property type="component" value="Unassembled WGS sequence"/>
</dbReference>
<reference evidence="16 17" key="1">
    <citation type="submission" date="2022-11" db="EMBL/GenBank/DDBJ databases">
        <title>Minimal conservation of predation-associated metabolite biosynthetic gene clusters underscores biosynthetic potential of Myxococcota including descriptions for ten novel species: Archangium lansinium sp. nov., Myxococcus landrumus sp. nov., Nannocystis bai.</title>
        <authorList>
            <person name="Ahearne A."/>
            <person name="Stevens C."/>
            <person name="Dowd S."/>
        </authorList>
    </citation>
    <scope>NUCLEOTIDE SEQUENCE [LARGE SCALE GENOMIC DNA]</scope>
    <source>
        <strain evidence="16 17">RJM3</strain>
    </source>
</reference>
<feature type="domain" description="K+ potassium transporter C-terminal" evidence="15">
    <location>
        <begin position="527"/>
        <end position="674"/>
    </location>
</feature>
<comment type="function">
    <text evidence="12">Transport of potassium into the cell. Likely operates as a K(+):H(+) symporter.</text>
</comment>
<dbReference type="PANTHER" id="PTHR30540:SF79">
    <property type="entry name" value="LOW AFFINITY POTASSIUM TRANSPORT SYSTEM PROTEIN KUP"/>
    <property type="match status" value="1"/>
</dbReference>
<proteinExistence type="inferred from homology"/>
<evidence type="ECO:0000256" key="1">
    <source>
        <dbReference type="ARBA" id="ARBA00004141"/>
    </source>
</evidence>
<keyword evidence="4 12" id="KW-1003">Cell membrane</keyword>
<protein>
    <recommendedName>
        <fullName evidence="12">Probable potassium transport system protein Kup</fullName>
    </recommendedName>
</protein>
<evidence type="ECO:0000259" key="14">
    <source>
        <dbReference type="Pfam" id="PF02705"/>
    </source>
</evidence>
<feature type="transmembrane region" description="Helical" evidence="12">
    <location>
        <begin position="475"/>
        <end position="492"/>
    </location>
</feature>
<keyword evidence="10 12" id="KW-0406">Ion transport</keyword>
<evidence type="ECO:0000256" key="5">
    <source>
        <dbReference type="ARBA" id="ARBA00022538"/>
    </source>
</evidence>
<evidence type="ECO:0000313" key="17">
    <source>
        <dbReference type="Proteomes" id="UP001221411"/>
    </source>
</evidence>
<feature type="transmembrane region" description="Helical" evidence="12">
    <location>
        <begin position="393"/>
        <end position="410"/>
    </location>
</feature>
<gene>
    <name evidence="12" type="primary">kup</name>
    <name evidence="16" type="ORF">POL67_21740</name>
</gene>
<keyword evidence="6 12" id="KW-0812">Transmembrane</keyword>
<evidence type="ECO:0000256" key="2">
    <source>
        <dbReference type="ARBA" id="ARBA00007019"/>
    </source>
</evidence>
<evidence type="ECO:0000256" key="12">
    <source>
        <dbReference type="HAMAP-Rule" id="MF_01522"/>
    </source>
</evidence>
<sequence length="674" mass="72400">MTEDQAGTLPSTEAPAADGGSAVPDASAAGNAPPASARTLAAATATHGAGAHGATTPGARWALLLGALGVVFGDIGTSPLYAIKECFSPESPHHIAPTPANILGILSLVFWSLLMVVTVKYLTFVLRADNQGSGGIMALLALVPTGKGAGTGPLVLLVLLGASLLYGEGVITPAISVLSAMEGLEVAYEPLKHVVVPLTVVILLALFLVQKRGTGGIGNVFGSVTLVWFVTIAILGARWILTRPSVLAAVDPRHGVTFFLEHRGHGFLLLGAVVLCITGCEALYADMGHFGRGPIRRVWFVIVWPALLLNYFGQGAYLLQHPGGATNPFYGLVPSWALYPTVAIATGATIVASQALISGAFSLTQQAVQLGYFPRVTIVHTSKETEGQIYIPEINRALLVACILLVFTFRTSTSLAAAYGIAVTATMTITTTVYFVVVTKRWGWPLWKALPPVAVFLAIDLSFFSANAAKFFQGGWFPVAMALVIFTIMTTWKSGRRILAESFKDGVLPLELFLEDVERTKPHRVRGTAVFMASNPNGTPPVLLHHFKHNQVLHQQVVLLSIANERVPEIPPDQRVTVEHKGHGFYRVCARYGFMQTPHVPSLLAACKEQGLSIELQRTSYYLGRETLLPTGRSKMWKWRKDLFAFISRNARPATAYFGLPPGRVVELGMQIDL</sequence>
<evidence type="ECO:0000256" key="3">
    <source>
        <dbReference type="ARBA" id="ARBA00022448"/>
    </source>
</evidence>
<keyword evidence="8 12" id="KW-0630">Potassium</keyword>
<keyword evidence="5 12" id="KW-0633">Potassium transport</keyword>
<keyword evidence="17" id="KW-1185">Reference proteome</keyword>
<feature type="transmembrane region" description="Helical" evidence="12">
    <location>
        <begin position="221"/>
        <end position="241"/>
    </location>
</feature>
<dbReference type="InterPro" id="IPR023051">
    <property type="entry name" value="Kup"/>
</dbReference>
<comment type="caution">
    <text evidence="16">The sequence shown here is derived from an EMBL/GenBank/DDBJ whole genome shotgun (WGS) entry which is preliminary data.</text>
</comment>
<feature type="transmembrane region" description="Helical" evidence="12">
    <location>
        <begin position="297"/>
        <end position="317"/>
    </location>
</feature>
<feature type="domain" description="K+ potassium transporter integral membrane" evidence="14">
    <location>
        <begin position="64"/>
        <end position="515"/>
    </location>
</feature>
<dbReference type="EMBL" id="JAQNDO010000001">
    <property type="protein sequence ID" value="MDC0743967.1"/>
    <property type="molecule type" value="Genomic_DNA"/>
</dbReference>
<keyword evidence="7 12" id="KW-0769">Symport</keyword>
<evidence type="ECO:0000259" key="15">
    <source>
        <dbReference type="Pfam" id="PF22776"/>
    </source>
</evidence>
<feature type="transmembrane region" description="Helical" evidence="12">
    <location>
        <begin position="266"/>
        <end position="285"/>
    </location>
</feature>
<comment type="subcellular location">
    <subcellularLocation>
        <location evidence="12">Cell membrane</location>
        <topology evidence="12">Multi-pass membrane protein</topology>
    </subcellularLocation>
    <subcellularLocation>
        <location evidence="1">Membrane</location>
        <topology evidence="1">Multi-pass membrane protein</topology>
    </subcellularLocation>
</comment>
<keyword evidence="3 12" id="KW-0813">Transport</keyword>
<dbReference type="InterPro" id="IPR003855">
    <property type="entry name" value="K+_transporter"/>
</dbReference>
<keyword evidence="9 12" id="KW-1133">Transmembrane helix</keyword>
<evidence type="ECO:0000256" key="13">
    <source>
        <dbReference type="SAM" id="MobiDB-lite"/>
    </source>
</evidence>
<dbReference type="InterPro" id="IPR053951">
    <property type="entry name" value="K_trans_N"/>
</dbReference>
<dbReference type="InterPro" id="IPR053952">
    <property type="entry name" value="K_trans_C"/>
</dbReference>
<feature type="transmembrane region" description="Helical" evidence="12">
    <location>
        <begin position="61"/>
        <end position="82"/>
    </location>
</feature>
<feature type="transmembrane region" description="Helical" evidence="12">
    <location>
        <begin position="337"/>
        <end position="357"/>
    </location>
</feature>
<evidence type="ECO:0000256" key="10">
    <source>
        <dbReference type="ARBA" id="ARBA00023065"/>
    </source>
</evidence>
<dbReference type="Pfam" id="PF02705">
    <property type="entry name" value="K_trans"/>
    <property type="match status" value="1"/>
</dbReference>
<feature type="transmembrane region" description="Helical" evidence="12">
    <location>
        <begin position="416"/>
        <end position="437"/>
    </location>
</feature>
<evidence type="ECO:0000256" key="6">
    <source>
        <dbReference type="ARBA" id="ARBA00022692"/>
    </source>
</evidence>
<dbReference type="HAMAP" id="MF_01522">
    <property type="entry name" value="Kup"/>
    <property type="match status" value="1"/>
</dbReference>
<comment type="catalytic activity">
    <reaction evidence="12">
        <text>K(+)(in) + H(+)(in) = K(+)(out) + H(+)(out)</text>
        <dbReference type="Rhea" id="RHEA:28490"/>
        <dbReference type="ChEBI" id="CHEBI:15378"/>
        <dbReference type="ChEBI" id="CHEBI:29103"/>
    </reaction>
</comment>
<evidence type="ECO:0000256" key="8">
    <source>
        <dbReference type="ARBA" id="ARBA00022958"/>
    </source>
</evidence>
<feature type="transmembrane region" description="Helical" evidence="12">
    <location>
        <begin position="102"/>
        <end position="122"/>
    </location>
</feature>
<dbReference type="Pfam" id="PF22776">
    <property type="entry name" value="K_trans_C"/>
    <property type="match status" value="1"/>
</dbReference>
<feature type="transmembrane region" description="Helical" evidence="12">
    <location>
        <begin position="449"/>
        <end position="469"/>
    </location>
</feature>
<evidence type="ECO:0000256" key="9">
    <source>
        <dbReference type="ARBA" id="ARBA00022989"/>
    </source>
</evidence>
<comment type="similarity">
    <text evidence="2 12">Belongs to the HAK/KUP transporter (TC 2.A.72) family.</text>
</comment>
<evidence type="ECO:0000256" key="11">
    <source>
        <dbReference type="ARBA" id="ARBA00023136"/>
    </source>
</evidence>
<dbReference type="PANTHER" id="PTHR30540">
    <property type="entry name" value="OSMOTIC STRESS POTASSIUM TRANSPORTER"/>
    <property type="match status" value="1"/>
</dbReference>
<feature type="region of interest" description="Disordered" evidence="13">
    <location>
        <begin position="1"/>
        <end position="34"/>
    </location>
</feature>
<dbReference type="RefSeq" id="WP_271920014.1">
    <property type="nucleotide sequence ID" value="NZ_JAQNDO010000001.1"/>
</dbReference>
<organism evidence="16 17">
    <name type="scientific">Polyangium mundeleinium</name>
    <dbReference type="NCBI Taxonomy" id="2995306"/>
    <lineage>
        <taxon>Bacteria</taxon>
        <taxon>Pseudomonadati</taxon>
        <taxon>Myxococcota</taxon>
        <taxon>Polyangia</taxon>
        <taxon>Polyangiales</taxon>
        <taxon>Polyangiaceae</taxon>
        <taxon>Polyangium</taxon>
    </lineage>
</organism>
<keyword evidence="11 12" id="KW-0472">Membrane</keyword>
<name>A0ABT5ESR4_9BACT</name>
<evidence type="ECO:0000313" key="16">
    <source>
        <dbReference type="EMBL" id="MDC0743967.1"/>
    </source>
</evidence>
<feature type="transmembrane region" description="Helical" evidence="12">
    <location>
        <begin position="190"/>
        <end position="209"/>
    </location>
</feature>
<accession>A0ABT5ESR4</accession>